<evidence type="ECO:0000313" key="2">
    <source>
        <dbReference type="EMBL" id="MDX8527451.1"/>
    </source>
</evidence>
<sequence length="81" mass="9287">MTTLEHTACETRARLGLIGFAGRALRLAYRAMKMRNERAALQAMPDYLLKDMGVGRSEIDHYTSMRYAPSNTDRMDISNFR</sequence>
<feature type="domain" description="YjiS-like" evidence="1">
    <location>
        <begin position="30"/>
        <end position="60"/>
    </location>
</feature>
<accession>A0ABU4ZPW9</accession>
<evidence type="ECO:0000313" key="3">
    <source>
        <dbReference type="Proteomes" id="UP001276840"/>
    </source>
</evidence>
<dbReference type="RefSeq" id="WP_320235389.1">
    <property type="nucleotide sequence ID" value="NZ_JAVIJF010000018.1"/>
</dbReference>
<comment type="caution">
    <text evidence="2">The sequence shown here is derived from an EMBL/GenBank/DDBJ whole genome shotgun (WGS) entry which is preliminary data.</text>
</comment>
<organism evidence="2 3">
    <name type="scientific">Mesorhizobium montanum</name>
    <dbReference type="NCBI Taxonomy" id="3072323"/>
    <lineage>
        <taxon>Bacteria</taxon>
        <taxon>Pseudomonadati</taxon>
        <taxon>Pseudomonadota</taxon>
        <taxon>Alphaproteobacteria</taxon>
        <taxon>Hyphomicrobiales</taxon>
        <taxon>Phyllobacteriaceae</taxon>
        <taxon>Mesorhizobium</taxon>
    </lineage>
</organism>
<dbReference type="EMBL" id="JAVIJF010000018">
    <property type="protein sequence ID" value="MDX8527451.1"/>
    <property type="molecule type" value="Genomic_DNA"/>
</dbReference>
<evidence type="ECO:0000259" key="1">
    <source>
        <dbReference type="Pfam" id="PF06568"/>
    </source>
</evidence>
<dbReference type="Pfam" id="PF06568">
    <property type="entry name" value="YjiS-like"/>
    <property type="match status" value="1"/>
</dbReference>
<dbReference type="Proteomes" id="UP001276840">
    <property type="component" value="Unassembled WGS sequence"/>
</dbReference>
<proteinExistence type="predicted"/>
<keyword evidence="3" id="KW-1185">Reference proteome</keyword>
<name>A0ABU4ZPW9_9HYPH</name>
<reference evidence="2 3" key="1">
    <citation type="submission" date="2023-08" db="EMBL/GenBank/DDBJ databases">
        <title>Implementing the SeqCode for naming new Mesorhizobium species isolated from Vachellia karroo root nodules.</title>
        <authorList>
            <person name="Van Lill M."/>
        </authorList>
    </citation>
    <scope>NUCLEOTIDE SEQUENCE [LARGE SCALE GENOMIC DNA]</scope>
    <source>
        <strain evidence="2 3">MSK 1335</strain>
    </source>
</reference>
<dbReference type="InterPro" id="IPR009506">
    <property type="entry name" value="YjiS-like"/>
</dbReference>
<gene>
    <name evidence="2" type="ORF">RFM68_23410</name>
</gene>
<protein>
    <submittedName>
        <fullName evidence="2">DUF1127 domain-containing protein</fullName>
    </submittedName>
</protein>